<keyword evidence="1 7" id="KW-1003">Cell membrane</keyword>
<comment type="function">
    <text evidence="7">Functions as a peptidoglycan terminase that cleaves nascent peptidoglycan strands endolytically to terminate their elongation.</text>
</comment>
<dbReference type="GO" id="GO:0071555">
    <property type="term" value="P:cell wall organization"/>
    <property type="evidence" value="ECO:0007669"/>
    <property type="project" value="UniProtKB-KW"/>
</dbReference>
<dbReference type="OrthoDB" id="9814591at2"/>
<name>A0A0S2HVC2_9BACT</name>
<keyword evidence="6 7" id="KW-0961">Cell wall biogenesis/degradation</keyword>
<dbReference type="PANTHER" id="PTHR30518">
    <property type="entry name" value="ENDOLYTIC MUREIN TRANSGLYCOSYLASE"/>
    <property type="match status" value="1"/>
</dbReference>
<dbReference type="Gene3D" id="3.30.1490.480">
    <property type="entry name" value="Endolytic murein transglycosylase"/>
    <property type="match status" value="1"/>
</dbReference>
<organism evidence="8 9">
    <name type="scientific">Salinivirga cyanobacteriivorans</name>
    <dbReference type="NCBI Taxonomy" id="1307839"/>
    <lineage>
        <taxon>Bacteria</taxon>
        <taxon>Pseudomonadati</taxon>
        <taxon>Bacteroidota</taxon>
        <taxon>Bacteroidia</taxon>
        <taxon>Bacteroidales</taxon>
        <taxon>Salinivirgaceae</taxon>
        <taxon>Salinivirga</taxon>
    </lineage>
</organism>
<evidence type="ECO:0000313" key="8">
    <source>
        <dbReference type="EMBL" id="ALO13993.1"/>
    </source>
</evidence>
<dbReference type="STRING" id="1307839.L21SP5_00314"/>
<dbReference type="CDD" id="cd08010">
    <property type="entry name" value="MltG_like"/>
    <property type="match status" value="1"/>
</dbReference>
<comment type="similarity">
    <text evidence="7">Belongs to the transglycosylase MltG family.</text>
</comment>
<dbReference type="EC" id="4.2.2.29" evidence="7"/>
<evidence type="ECO:0000256" key="1">
    <source>
        <dbReference type="ARBA" id="ARBA00022475"/>
    </source>
</evidence>
<gene>
    <name evidence="7" type="primary">mltG</name>
    <name evidence="8" type="ORF">L21SP5_00314</name>
</gene>
<keyword evidence="3 7" id="KW-1133">Transmembrane helix</keyword>
<dbReference type="AlphaFoldDB" id="A0A0S2HVC2"/>
<feature type="site" description="Important for catalytic activity" evidence="7">
    <location>
        <position position="218"/>
    </location>
</feature>
<evidence type="ECO:0000313" key="9">
    <source>
        <dbReference type="Proteomes" id="UP000064893"/>
    </source>
</evidence>
<accession>A0A0S2HVC2</accession>
<dbReference type="InterPro" id="IPR003770">
    <property type="entry name" value="MLTG-like"/>
</dbReference>
<evidence type="ECO:0000256" key="7">
    <source>
        <dbReference type="HAMAP-Rule" id="MF_02065"/>
    </source>
</evidence>
<dbReference type="PANTHER" id="PTHR30518:SF2">
    <property type="entry name" value="ENDOLYTIC MUREIN TRANSGLYCOSYLASE"/>
    <property type="match status" value="1"/>
</dbReference>
<dbReference type="GO" id="GO:0008932">
    <property type="term" value="F:lytic endotransglycosylase activity"/>
    <property type="evidence" value="ECO:0007669"/>
    <property type="project" value="UniProtKB-UniRule"/>
</dbReference>
<proteinExistence type="inferred from homology"/>
<dbReference type="RefSeq" id="WP_057951585.1">
    <property type="nucleotide sequence ID" value="NZ_CP013118.1"/>
</dbReference>
<evidence type="ECO:0000256" key="2">
    <source>
        <dbReference type="ARBA" id="ARBA00022692"/>
    </source>
</evidence>
<keyword evidence="5 7" id="KW-0456">Lyase</keyword>
<dbReference type="KEGG" id="blq:L21SP5_00314"/>
<comment type="catalytic activity">
    <reaction evidence="7">
        <text>a peptidoglycan chain = a peptidoglycan chain with N-acetyl-1,6-anhydromuramyl-[peptide] at the reducing end + a peptidoglycan chain with N-acetylglucosamine at the non-reducing end.</text>
        <dbReference type="EC" id="4.2.2.29"/>
    </reaction>
</comment>
<sequence>MLKKIIILLVTALLAGFGIAGYLAWKYVYKSNVDLTEDQISFYIQTGNNYEDVFEKLDSLDIIDNPNTFDWVAKKMNFPSHIYPGRYIIRNGLNNRALIKLMRSGKQTPVKITFNNIRTRPQLAGVLANQVEPDSAPIAEKMLNAEYAQKFGFDIDNFGCMFLPNTYEVYWDIDTEKLFKRFHSEYNRFWSEEKKQKAKSLELSPIEVSILASIVEKETSVIEEYSTIAGVYLNRLKERMPLQADPTVIFAHKDFSIKRVLHKHLEIDSPYNTYKYRGLPPGPICIPSIQAINSVLNNKSHNYLYFCAKDDFSGRHVFAKTLRQHNQNARMYRKALNKRKIYN</sequence>
<keyword evidence="4 7" id="KW-0472">Membrane</keyword>
<keyword evidence="2 7" id="KW-0812">Transmembrane</keyword>
<dbReference type="GO" id="GO:0005886">
    <property type="term" value="C:plasma membrane"/>
    <property type="evidence" value="ECO:0007669"/>
    <property type="project" value="UniProtKB-UniRule"/>
</dbReference>
<dbReference type="EMBL" id="CP013118">
    <property type="protein sequence ID" value="ALO13993.1"/>
    <property type="molecule type" value="Genomic_DNA"/>
</dbReference>
<dbReference type="PATRIC" id="fig|1307839.3.peg.346"/>
<dbReference type="Pfam" id="PF02618">
    <property type="entry name" value="YceG"/>
    <property type="match status" value="1"/>
</dbReference>
<evidence type="ECO:0000256" key="3">
    <source>
        <dbReference type="ARBA" id="ARBA00022989"/>
    </source>
</evidence>
<dbReference type="Gene3D" id="3.30.160.60">
    <property type="entry name" value="Classic Zinc Finger"/>
    <property type="match status" value="1"/>
</dbReference>
<dbReference type="HAMAP" id="MF_02065">
    <property type="entry name" value="MltG"/>
    <property type="match status" value="1"/>
</dbReference>
<evidence type="ECO:0000256" key="5">
    <source>
        <dbReference type="ARBA" id="ARBA00023239"/>
    </source>
</evidence>
<dbReference type="NCBIfam" id="TIGR00247">
    <property type="entry name" value="endolytic transglycosylase MltG"/>
    <property type="match status" value="1"/>
</dbReference>
<dbReference type="Proteomes" id="UP000064893">
    <property type="component" value="Chromosome"/>
</dbReference>
<protein>
    <recommendedName>
        <fullName evidence="7">Endolytic murein transglycosylase</fullName>
        <ecNumber evidence="7">4.2.2.29</ecNumber>
    </recommendedName>
    <alternativeName>
        <fullName evidence="7">Peptidoglycan lytic transglycosylase</fullName>
    </alternativeName>
    <alternativeName>
        <fullName evidence="7">Peptidoglycan polymerization terminase</fullName>
    </alternativeName>
</protein>
<evidence type="ECO:0000256" key="4">
    <source>
        <dbReference type="ARBA" id="ARBA00023136"/>
    </source>
</evidence>
<keyword evidence="9" id="KW-1185">Reference proteome</keyword>
<reference evidence="8 9" key="1">
    <citation type="submission" date="2015-11" db="EMBL/GenBank/DDBJ databases">
        <title>Description and complete genome sequence of a novel strain predominating in hypersaline microbial mats and representing a new family of the Bacteriodetes phylum.</title>
        <authorList>
            <person name="Spring S."/>
            <person name="Bunk B."/>
            <person name="Sproer C."/>
            <person name="Klenk H.-P."/>
        </authorList>
    </citation>
    <scope>NUCLEOTIDE SEQUENCE [LARGE SCALE GENOMIC DNA]</scope>
    <source>
        <strain evidence="8 9">L21-Spi-D4</strain>
    </source>
</reference>
<dbReference type="GO" id="GO:0009252">
    <property type="term" value="P:peptidoglycan biosynthetic process"/>
    <property type="evidence" value="ECO:0007669"/>
    <property type="project" value="UniProtKB-UniRule"/>
</dbReference>
<evidence type="ECO:0000256" key="6">
    <source>
        <dbReference type="ARBA" id="ARBA00023316"/>
    </source>
</evidence>